<sequence length="650" mass="72875">MKLKKMDITGFKSFCDRASIAFPAGISAIVGPNGCGKSNIVDALRWAMGEQSVKQLRGKSMEDVIFAGTNGRAPLNMAEVSLTLVNDNGTAPEELKDFTEIMLTRRLYRSGERSYFINKQPCRLKDIHNIFLGSGMGAKSYAVIQQGNIGAITDAGPEERRFFIEEAAGISRYKNRKKETLSKLEATNQNLLRVTDIISEVERQMNSLKRQALKAERFQKYQERKKHLDIRLAIHHYDQYSQEIQKNTYLLKELKDEDLAHATSLKKLDAAIEEIRLRRTRKNQEIADQRSGQFEIQRNIDRSENDLDHLKKEMNRLTTESKELQTAHITLQERNREILAEVADGESRNVGLRQETETVKALLTREQADSQGIRGKLADLNQALERAKSELTERVGQEARYKNIFQNVSSNKDNLRRRLKRADEDVVLAGQKVTECEKKEAEAQEEVRLCRDETEEIGEQIDAIRAGLGEKSKALGQQVKAVQTLEYDRNKVRSRYAALKKMADSFEWYRDGVKAVMKSEAMQDRISGVMADILEPEPGYAAAVEAVLGEALQYVIVSDRAAGQEAIGFLRSQNAGRGGFIPATGVRVPAHGQAANPDRLLAHVRVKPGFEEIAEALLGHAVVADSLSACAPDHCAVRVTRDGEVLTPRA</sequence>
<organism evidence="4 5">
    <name type="scientific">Desulfonema ishimotonii</name>
    <dbReference type="NCBI Taxonomy" id="45657"/>
    <lineage>
        <taxon>Bacteria</taxon>
        <taxon>Pseudomonadati</taxon>
        <taxon>Thermodesulfobacteriota</taxon>
        <taxon>Desulfobacteria</taxon>
        <taxon>Desulfobacterales</taxon>
        <taxon>Desulfococcaceae</taxon>
        <taxon>Desulfonema</taxon>
    </lineage>
</organism>
<reference evidence="5" key="1">
    <citation type="submission" date="2017-11" db="EMBL/GenBank/DDBJ databases">
        <authorList>
            <person name="Watanabe M."/>
            <person name="Kojima H."/>
        </authorList>
    </citation>
    <scope>NUCLEOTIDE SEQUENCE [LARGE SCALE GENOMIC DNA]</scope>
    <source>
        <strain evidence="5">Tokyo 01</strain>
    </source>
</reference>
<protein>
    <submittedName>
        <fullName evidence="4">Chromosome segregation protein SMC</fullName>
    </submittedName>
</protein>
<keyword evidence="1 2" id="KW-0175">Coiled coil</keyword>
<dbReference type="GO" id="GO:0005694">
    <property type="term" value="C:chromosome"/>
    <property type="evidence" value="ECO:0007669"/>
    <property type="project" value="InterPro"/>
</dbReference>
<dbReference type="Pfam" id="PF02463">
    <property type="entry name" value="SMC_N"/>
    <property type="match status" value="1"/>
</dbReference>
<feature type="domain" description="SMC hinge" evidence="3">
    <location>
        <begin position="524"/>
        <end position="634"/>
    </location>
</feature>
<dbReference type="InterPro" id="IPR011890">
    <property type="entry name" value="SMC_prok"/>
</dbReference>
<evidence type="ECO:0000313" key="5">
    <source>
        <dbReference type="Proteomes" id="UP000288096"/>
    </source>
</evidence>
<evidence type="ECO:0000313" key="4">
    <source>
        <dbReference type="EMBL" id="GBC64128.1"/>
    </source>
</evidence>
<dbReference type="SMART" id="SM00968">
    <property type="entry name" value="SMC_hinge"/>
    <property type="match status" value="1"/>
</dbReference>
<dbReference type="EMBL" id="BEXT01000001">
    <property type="protein sequence ID" value="GBC64128.1"/>
    <property type="molecule type" value="Genomic_DNA"/>
</dbReference>
<dbReference type="Gene3D" id="3.30.70.1620">
    <property type="match status" value="1"/>
</dbReference>
<dbReference type="SUPFAM" id="SSF75553">
    <property type="entry name" value="Smc hinge domain"/>
    <property type="match status" value="1"/>
</dbReference>
<name>A0A401G4F6_9BACT</name>
<gene>
    <name evidence="4" type="ORF">DENIS_5146</name>
</gene>
<dbReference type="InterPro" id="IPR027417">
    <property type="entry name" value="P-loop_NTPase"/>
</dbReference>
<accession>A0A401G4F6</accession>
<feature type="coiled-coil region" evidence="2">
    <location>
        <begin position="370"/>
        <end position="456"/>
    </location>
</feature>
<dbReference type="InterPro" id="IPR036277">
    <property type="entry name" value="SMC_hinge_sf"/>
</dbReference>
<dbReference type="Gene3D" id="1.20.1060.20">
    <property type="match status" value="1"/>
</dbReference>
<evidence type="ECO:0000256" key="1">
    <source>
        <dbReference type="ARBA" id="ARBA00023054"/>
    </source>
</evidence>
<dbReference type="InterPro" id="IPR003395">
    <property type="entry name" value="RecF/RecN/SMC_N"/>
</dbReference>
<dbReference type="NCBIfam" id="TIGR02168">
    <property type="entry name" value="SMC_prok_B"/>
    <property type="match status" value="1"/>
</dbReference>
<dbReference type="PANTHER" id="PTHR43977">
    <property type="entry name" value="STRUCTURAL MAINTENANCE OF CHROMOSOMES PROTEIN 3"/>
    <property type="match status" value="1"/>
</dbReference>
<keyword evidence="5" id="KW-1185">Reference proteome</keyword>
<evidence type="ECO:0000259" key="3">
    <source>
        <dbReference type="SMART" id="SM00968"/>
    </source>
</evidence>
<evidence type="ECO:0000256" key="2">
    <source>
        <dbReference type="SAM" id="Coils"/>
    </source>
</evidence>
<dbReference type="AlphaFoldDB" id="A0A401G4F6"/>
<dbReference type="GO" id="GO:0030261">
    <property type="term" value="P:chromosome condensation"/>
    <property type="evidence" value="ECO:0007669"/>
    <property type="project" value="InterPro"/>
</dbReference>
<dbReference type="RefSeq" id="WP_166405302.1">
    <property type="nucleotide sequence ID" value="NZ_BEXT01000001.1"/>
</dbReference>
<dbReference type="GO" id="GO:0007062">
    <property type="term" value="P:sister chromatid cohesion"/>
    <property type="evidence" value="ECO:0007669"/>
    <property type="project" value="InterPro"/>
</dbReference>
<reference evidence="5" key="2">
    <citation type="submission" date="2019-01" db="EMBL/GenBank/DDBJ databases">
        <title>Genome sequence of Desulfonema ishimotonii strain Tokyo 01.</title>
        <authorList>
            <person name="Fukui M."/>
        </authorList>
    </citation>
    <scope>NUCLEOTIDE SEQUENCE [LARGE SCALE GENOMIC DNA]</scope>
    <source>
        <strain evidence="5">Tokyo 01</strain>
    </source>
</reference>
<dbReference type="Gene3D" id="3.40.50.300">
    <property type="entry name" value="P-loop containing nucleotide triphosphate hydrolases"/>
    <property type="match status" value="1"/>
</dbReference>
<comment type="caution">
    <text evidence="4">The sequence shown here is derived from an EMBL/GenBank/DDBJ whole genome shotgun (WGS) entry which is preliminary data.</text>
</comment>
<dbReference type="Pfam" id="PF06470">
    <property type="entry name" value="SMC_hinge"/>
    <property type="match status" value="1"/>
</dbReference>
<dbReference type="Proteomes" id="UP000288096">
    <property type="component" value="Unassembled WGS sequence"/>
</dbReference>
<proteinExistence type="predicted"/>
<feature type="coiled-coil region" evidence="2">
    <location>
        <begin position="170"/>
        <end position="334"/>
    </location>
</feature>
<dbReference type="SUPFAM" id="SSF52540">
    <property type="entry name" value="P-loop containing nucleoside triphosphate hydrolases"/>
    <property type="match status" value="1"/>
</dbReference>
<dbReference type="GO" id="GO:0005524">
    <property type="term" value="F:ATP binding"/>
    <property type="evidence" value="ECO:0007669"/>
    <property type="project" value="InterPro"/>
</dbReference>
<dbReference type="InterPro" id="IPR010935">
    <property type="entry name" value="SMC_hinge"/>
</dbReference>